<dbReference type="EMBL" id="AEDD01000002">
    <property type="protein sequence ID" value="EFM12041.1"/>
    <property type="molecule type" value="Genomic_DNA"/>
</dbReference>
<dbReference type="AlphaFoldDB" id="E0I4Z9"/>
<dbReference type="OrthoDB" id="1682087at2"/>
<reference evidence="1 2" key="1">
    <citation type="submission" date="2010-07" db="EMBL/GenBank/DDBJ databases">
        <title>The draft genome of Paenibacillus curdlanolyticus YK9.</title>
        <authorList>
            <consortium name="US DOE Joint Genome Institute (JGI-PGF)"/>
            <person name="Lucas S."/>
            <person name="Copeland A."/>
            <person name="Lapidus A."/>
            <person name="Cheng J.-F."/>
            <person name="Bruce D."/>
            <person name="Goodwin L."/>
            <person name="Pitluck S."/>
            <person name="Land M.L."/>
            <person name="Hauser L."/>
            <person name="Chang Y.-J."/>
            <person name="Jeffries C."/>
            <person name="Anderson I.J."/>
            <person name="Johnson E."/>
            <person name="Loganathan U."/>
            <person name="Mulhopadhyay B."/>
            <person name="Kyrpides N."/>
            <person name="Woyke T.J."/>
        </authorList>
    </citation>
    <scope>NUCLEOTIDE SEQUENCE [LARGE SCALE GENOMIC DNA]</scope>
    <source>
        <strain evidence="1 2">YK9</strain>
    </source>
</reference>
<keyword evidence="2" id="KW-1185">Reference proteome</keyword>
<accession>E0I4Z9</accession>
<dbReference type="RefSeq" id="WP_006036736.1">
    <property type="nucleotide sequence ID" value="NZ_AEDD01000002.1"/>
</dbReference>
<name>E0I4Z9_9BACL</name>
<dbReference type="Proteomes" id="UP000005387">
    <property type="component" value="Unassembled WGS sequence"/>
</dbReference>
<dbReference type="eggNOG" id="ENOG5032YV2">
    <property type="taxonomic scope" value="Bacteria"/>
</dbReference>
<proteinExistence type="predicted"/>
<evidence type="ECO:0000313" key="1">
    <source>
        <dbReference type="EMBL" id="EFM12041.1"/>
    </source>
</evidence>
<evidence type="ECO:0008006" key="3">
    <source>
        <dbReference type="Google" id="ProtNLM"/>
    </source>
</evidence>
<evidence type="ECO:0000313" key="2">
    <source>
        <dbReference type="Proteomes" id="UP000005387"/>
    </source>
</evidence>
<gene>
    <name evidence="1" type="ORF">PaecuDRAFT_0721</name>
</gene>
<dbReference type="STRING" id="717606.PaecuDRAFT_0721"/>
<sequence length="148" mass="17417">MNKLTYYIKTGYDQYQTFMSYYSGNVGIDEMYARQLCTYLVANGRQYELLSNEMQYEEEALIIKELGPNERYMDEVNYRGQGIFVEFRKPSEGGRRLAERHCSDHYSVMRYLLKDVVDVPGFGQMYTTSTEVDEDRGCYVVYVKGLEE</sequence>
<protein>
    <recommendedName>
        <fullName evidence="3">RNA helicase</fullName>
    </recommendedName>
</protein>
<organism evidence="1 2">
    <name type="scientific">Paenibacillus curdlanolyticus YK9</name>
    <dbReference type="NCBI Taxonomy" id="717606"/>
    <lineage>
        <taxon>Bacteria</taxon>
        <taxon>Bacillati</taxon>
        <taxon>Bacillota</taxon>
        <taxon>Bacilli</taxon>
        <taxon>Bacillales</taxon>
        <taxon>Paenibacillaceae</taxon>
        <taxon>Paenibacillus</taxon>
    </lineage>
</organism>